<dbReference type="Gene3D" id="3.80.10.10">
    <property type="entry name" value="Ribonuclease Inhibitor"/>
    <property type="match status" value="1"/>
</dbReference>
<dbReference type="Pfam" id="PF13855">
    <property type="entry name" value="LRR_8"/>
    <property type="match status" value="2"/>
</dbReference>
<sequence length="497" mass="57709">KHLTISHNKLLNVQSTSLVGLLKLEILDLSYNNISHLSELSLPPLPKLLTADFHHNPLELILPYTFQIMNNTEQLYLGGKHARLQIRQNSFLGLVKVRKVSLNGINLEVLEREYLKGMPRLRELKMEGTIRELSFDAFAEAPKLQELILKQCSIHKISMDAFFGLYDLVYLDLSQNELETLPPSLFDQQESLKEINLSNNKLTTLPESLFVHVPAKLIRLDKNPWHCTCSMYEWKPSQINKVKVKVIDNSLCQSRYDKNSMCQVRYMYRYMYEQSVTPRCASPSRFSGWSVFHLLRKHLRCYKKFHKQAQTTIPTHTNKLHKKFPKIHKNLLNSSTSTQIPTTDEVNEQNILPNEKHTSSFDQKTSKPLKISSTNKLVTEDNEHIAETSALPTTEGNNNGTLEINNDEPESPNTLDINQNMWTQKDRDKYRLLQNKHERIQQQFNSTVTDQNDNPVQTNVRMNIDMNSKTKKRADTQKKWTLKMENTVRRSNKVPTN</sequence>
<gene>
    <name evidence="4" type="ORF">g.29896</name>
</gene>
<dbReference type="AlphaFoldDB" id="A0A1B6M022"/>
<evidence type="ECO:0000256" key="2">
    <source>
        <dbReference type="ARBA" id="ARBA00022729"/>
    </source>
</evidence>
<evidence type="ECO:0000256" key="3">
    <source>
        <dbReference type="ARBA" id="ARBA00022737"/>
    </source>
</evidence>
<organism evidence="4">
    <name type="scientific">Graphocephala atropunctata</name>
    <dbReference type="NCBI Taxonomy" id="36148"/>
    <lineage>
        <taxon>Eukaryota</taxon>
        <taxon>Metazoa</taxon>
        <taxon>Ecdysozoa</taxon>
        <taxon>Arthropoda</taxon>
        <taxon>Hexapoda</taxon>
        <taxon>Insecta</taxon>
        <taxon>Pterygota</taxon>
        <taxon>Neoptera</taxon>
        <taxon>Paraneoptera</taxon>
        <taxon>Hemiptera</taxon>
        <taxon>Auchenorrhyncha</taxon>
        <taxon>Membracoidea</taxon>
        <taxon>Cicadellidae</taxon>
        <taxon>Cicadellinae</taxon>
        <taxon>Cicadellini</taxon>
        <taxon>Graphocephala</taxon>
    </lineage>
</organism>
<dbReference type="PROSITE" id="PS51450">
    <property type="entry name" value="LRR"/>
    <property type="match status" value="3"/>
</dbReference>
<reference evidence="4" key="1">
    <citation type="submission" date="2015-11" db="EMBL/GenBank/DDBJ databases">
        <title>De novo transcriptome assembly of four potential Pierce s Disease insect vectors from Arizona vineyards.</title>
        <authorList>
            <person name="Tassone E.E."/>
        </authorList>
    </citation>
    <scope>NUCLEOTIDE SEQUENCE</scope>
</reference>
<proteinExistence type="predicted"/>
<dbReference type="InterPro" id="IPR032675">
    <property type="entry name" value="LRR_dom_sf"/>
</dbReference>
<keyword evidence="1" id="KW-0433">Leucine-rich repeat</keyword>
<evidence type="ECO:0000313" key="4">
    <source>
        <dbReference type="EMBL" id="JAT29271.1"/>
    </source>
</evidence>
<feature type="non-terminal residue" evidence="4">
    <location>
        <position position="1"/>
    </location>
</feature>
<keyword evidence="3" id="KW-0677">Repeat</keyword>
<keyword evidence="2" id="KW-0732">Signal</keyword>
<name>A0A1B6M022_9HEMI</name>
<accession>A0A1B6M022</accession>
<dbReference type="SMART" id="SM00364">
    <property type="entry name" value="LRR_BAC"/>
    <property type="match status" value="2"/>
</dbReference>
<dbReference type="PANTHER" id="PTHR24369:SF210">
    <property type="entry name" value="CHAOPTIN-RELATED"/>
    <property type="match status" value="1"/>
</dbReference>
<dbReference type="InterPro" id="IPR001611">
    <property type="entry name" value="Leu-rich_rpt"/>
</dbReference>
<dbReference type="EMBL" id="GEBQ01010706">
    <property type="protein sequence ID" value="JAT29271.1"/>
    <property type="molecule type" value="Transcribed_RNA"/>
</dbReference>
<dbReference type="InterPro" id="IPR050541">
    <property type="entry name" value="LRR_TM_domain-containing"/>
</dbReference>
<dbReference type="GO" id="GO:0005886">
    <property type="term" value="C:plasma membrane"/>
    <property type="evidence" value="ECO:0007669"/>
    <property type="project" value="TreeGrafter"/>
</dbReference>
<evidence type="ECO:0008006" key="5">
    <source>
        <dbReference type="Google" id="ProtNLM"/>
    </source>
</evidence>
<dbReference type="SMART" id="SM00369">
    <property type="entry name" value="LRR_TYP"/>
    <property type="match status" value="4"/>
</dbReference>
<evidence type="ECO:0000256" key="1">
    <source>
        <dbReference type="ARBA" id="ARBA00022614"/>
    </source>
</evidence>
<dbReference type="PANTHER" id="PTHR24369">
    <property type="entry name" value="ANTIGEN BSP, PUTATIVE-RELATED"/>
    <property type="match status" value="1"/>
</dbReference>
<dbReference type="SUPFAM" id="SSF52058">
    <property type="entry name" value="L domain-like"/>
    <property type="match status" value="1"/>
</dbReference>
<dbReference type="InterPro" id="IPR003591">
    <property type="entry name" value="Leu-rich_rpt_typical-subtyp"/>
</dbReference>
<protein>
    <recommendedName>
        <fullName evidence="5">LRRCT domain-containing protein</fullName>
    </recommendedName>
</protein>